<dbReference type="Proteomes" id="UP000179270">
    <property type="component" value="Unassembled WGS sequence"/>
</dbReference>
<evidence type="ECO:0000313" key="2">
    <source>
        <dbReference type="Proteomes" id="UP000179270"/>
    </source>
</evidence>
<comment type="caution">
    <text evidence="1">The sequence shown here is derived from an EMBL/GenBank/DDBJ whole genome shotgun (WGS) entry which is preliminary data.</text>
</comment>
<proteinExistence type="predicted"/>
<dbReference type="STRING" id="1802055.A3A74_06755"/>
<organism evidence="1 2">
    <name type="scientific">Candidatus Roizmanbacteria bacterium RIFCSPLOWO2_01_FULL_35_13</name>
    <dbReference type="NCBI Taxonomy" id="1802055"/>
    <lineage>
        <taxon>Bacteria</taxon>
        <taxon>Candidatus Roizmaniibacteriota</taxon>
    </lineage>
</organism>
<reference evidence="1 2" key="1">
    <citation type="journal article" date="2016" name="Nat. Commun.">
        <title>Thousands of microbial genomes shed light on interconnected biogeochemical processes in an aquifer system.</title>
        <authorList>
            <person name="Anantharaman K."/>
            <person name="Brown C.T."/>
            <person name="Hug L.A."/>
            <person name="Sharon I."/>
            <person name="Castelle C.J."/>
            <person name="Probst A.J."/>
            <person name="Thomas B.C."/>
            <person name="Singh A."/>
            <person name="Wilkins M.J."/>
            <person name="Karaoz U."/>
            <person name="Brodie E.L."/>
            <person name="Williams K.H."/>
            <person name="Hubbard S.S."/>
            <person name="Banfield J.F."/>
        </authorList>
    </citation>
    <scope>NUCLEOTIDE SEQUENCE [LARGE SCALE GENOMIC DNA]</scope>
</reference>
<accession>A0A1F7I6K6</accession>
<sequence length="142" mass="16148">MIKRGHVLLIILVLIFLAIIAVQKNKQQEPGKVSAQGRLVDGFPELPVLPNSTVEKSYKKEDGVRIGYEADYLINTPPREAMIWYKLEFQKLGWLIYNEQIEGIESEFAFTAKKGDQIVNVFAESEDGKTEISLEIPLQQKL</sequence>
<dbReference type="AlphaFoldDB" id="A0A1F7I6K6"/>
<gene>
    <name evidence="1" type="ORF">A3A74_06755</name>
</gene>
<evidence type="ECO:0000313" key="1">
    <source>
        <dbReference type="EMBL" id="OGK39006.1"/>
    </source>
</evidence>
<protein>
    <submittedName>
        <fullName evidence="1">Uncharacterized protein</fullName>
    </submittedName>
</protein>
<dbReference type="EMBL" id="MGAF01000061">
    <property type="protein sequence ID" value="OGK39006.1"/>
    <property type="molecule type" value="Genomic_DNA"/>
</dbReference>
<name>A0A1F7I6K6_9BACT</name>